<keyword evidence="3" id="KW-1185">Reference proteome</keyword>
<accession>A0A0N4WX50</accession>
<feature type="region of interest" description="Disordered" evidence="1">
    <location>
        <begin position="151"/>
        <end position="181"/>
    </location>
</feature>
<protein>
    <submittedName>
        <fullName evidence="4">Phlebovirus glycoprotein G2 fusion domain-containing protein</fullName>
    </submittedName>
</protein>
<name>A0A0N4WX50_HAEPC</name>
<feature type="compositionally biased region" description="Basic and acidic residues" evidence="1">
    <location>
        <begin position="151"/>
        <end position="162"/>
    </location>
</feature>
<dbReference type="EMBL" id="UZAF01019384">
    <property type="protein sequence ID" value="VDO59622.1"/>
    <property type="molecule type" value="Genomic_DNA"/>
</dbReference>
<gene>
    <name evidence="2" type="ORF">HPLM_LOCUS16360</name>
</gene>
<dbReference type="WBParaSite" id="HPLM_0001636801-mRNA-1">
    <property type="protein sequence ID" value="HPLM_0001636801-mRNA-1"/>
    <property type="gene ID" value="HPLM_0001636801"/>
</dbReference>
<evidence type="ECO:0000256" key="1">
    <source>
        <dbReference type="SAM" id="MobiDB-lite"/>
    </source>
</evidence>
<dbReference type="Proteomes" id="UP000268014">
    <property type="component" value="Unassembled WGS sequence"/>
</dbReference>
<reference evidence="2 3" key="2">
    <citation type="submission" date="2018-11" db="EMBL/GenBank/DDBJ databases">
        <authorList>
            <consortium name="Pathogen Informatics"/>
        </authorList>
    </citation>
    <scope>NUCLEOTIDE SEQUENCE [LARGE SCALE GENOMIC DNA]</scope>
    <source>
        <strain evidence="2 3">MHpl1</strain>
    </source>
</reference>
<organism evidence="4">
    <name type="scientific">Haemonchus placei</name>
    <name type="common">Barber's pole worm</name>
    <dbReference type="NCBI Taxonomy" id="6290"/>
    <lineage>
        <taxon>Eukaryota</taxon>
        <taxon>Metazoa</taxon>
        <taxon>Ecdysozoa</taxon>
        <taxon>Nematoda</taxon>
        <taxon>Chromadorea</taxon>
        <taxon>Rhabditida</taxon>
        <taxon>Rhabditina</taxon>
        <taxon>Rhabditomorpha</taxon>
        <taxon>Strongyloidea</taxon>
        <taxon>Trichostrongylidae</taxon>
        <taxon>Haemonchus</taxon>
    </lineage>
</organism>
<evidence type="ECO:0000313" key="2">
    <source>
        <dbReference type="EMBL" id="VDO59622.1"/>
    </source>
</evidence>
<reference evidence="4" key="1">
    <citation type="submission" date="2017-02" db="UniProtKB">
        <authorList>
            <consortium name="WormBaseParasite"/>
        </authorList>
    </citation>
    <scope>IDENTIFICATION</scope>
</reference>
<dbReference type="AlphaFoldDB" id="A0A0N4WX50"/>
<evidence type="ECO:0000313" key="4">
    <source>
        <dbReference type="WBParaSite" id="HPLM_0001636801-mRNA-1"/>
    </source>
</evidence>
<evidence type="ECO:0000313" key="3">
    <source>
        <dbReference type="Proteomes" id="UP000268014"/>
    </source>
</evidence>
<proteinExistence type="predicted"/>
<sequence length="206" mass="22787">MAFATASGTPSVSDDEEGTCDLARFNICTICHSPTCCGGSHKVDLGPRNCEISSFNGSWPGSRLATAVDQFVPWSEFQYLRWCPRWIRAKDGIPGLNVTISTGDEVPRVSKKPQPLELRAVVGLSNLHASLRLYITTLSMFDLKLQTSREREKREEVSKTKNDSFSGGERLRSKKSASKLQYVSDSVPISGSEVNDQVGLWVTREK</sequence>